<dbReference type="SUPFAM" id="SSF50939">
    <property type="entry name" value="Sialidases"/>
    <property type="match status" value="1"/>
</dbReference>
<dbReference type="InterPro" id="IPR036278">
    <property type="entry name" value="Sialidase_sf"/>
</dbReference>
<keyword evidence="4" id="KW-1185">Reference proteome</keyword>
<sequence>MNKCLLFLGLLGAAGSAQAQQGPWALVNTTNQASFSPGYDVVHVSTVSANVAWAVAQDATNSKANYFFNTNNAAGTEFYFDAISATGGNTAYETANISAISGTTAVAAKYGAQGGGDILRTTNGGLSWTKTTNTTTQFVAANGGFLDFVHMFDANEGVAVGDPTNGYFEILRTTNGGVTWTRIPQTSVLTPFAGEAALVRSYFALGNTIWFGGASGGANEQEYIYKSVDRGVSWTKSALTPLTETISKIAFKDPLNGIAYNVKVTGTAVSAVNLIRTNDGGGTWSTITPAAATAGAAGDFFRYDIDAVNGYYYSVGVRFPISTVVPGTGGQNYGSSYSTDGINWRNISTMQAPLTNQKVFSALDLVSNGQAAPAGTGAVGYIGSITDSLGVGGMYKGTYTPPLGSATRDAALQSTLSVYPNPGAAGVFNVNVGTAMKSGALITVVDAMGRVVKSQTLNATTVGSKNFTVDLTGEKSGVYTVQLRGEAGIATQKLVIN</sequence>
<dbReference type="NCBIfam" id="TIGR04183">
    <property type="entry name" value="Por_Secre_tail"/>
    <property type="match status" value="1"/>
</dbReference>
<proteinExistence type="predicted"/>
<comment type="caution">
    <text evidence="3">The sequence shown here is derived from an EMBL/GenBank/DDBJ whole genome shotgun (WGS) entry which is preliminary data.</text>
</comment>
<dbReference type="EMBL" id="JAUQSX010000006">
    <property type="protein sequence ID" value="MDO7847335.1"/>
    <property type="molecule type" value="Genomic_DNA"/>
</dbReference>
<evidence type="ECO:0000256" key="1">
    <source>
        <dbReference type="SAM" id="SignalP"/>
    </source>
</evidence>
<dbReference type="InterPro" id="IPR026444">
    <property type="entry name" value="Secre_tail"/>
</dbReference>
<name>A0ABT9ABW3_9BACT</name>
<gene>
    <name evidence="3" type="ORF">Q5H92_13275</name>
</gene>
<feature type="domain" description="Secretion system C-terminal sorting" evidence="2">
    <location>
        <begin position="418"/>
        <end position="496"/>
    </location>
</feature>
<organism evidence="3 4">
    <name type="scientific">Hymenobacter mellowenesis</name>
    <dbReference type="NCBI Taxonomy" id="3063995"/>
    <lineage>
        <taxon>Bacteria</taxon>
        <taxon>Pseudomonadati</taxon>
        <taxon>Bacteroidota</taxon>
        <taxon>Cytophagia</taxon>
        <taxon>Cytophagales</taxon>
        <taxon>Hymenobacteraceae</taxon>
        <taxon>Hymenobacter</taxon>
    </lineage>
</organism>
<dbReference type="RefSeq" id="WP_305012012.1">
    <property type="nucleotide sequence ID" value="NZ_JAUQSX010000006.1"/>
</dbReference>
<dbReference type="InterPro" id="IPR015943">
    <property type="entry name" value="WD40/YVTN_repeat-like_dom_sf"/>
</dbReference>
<dbReference type="Gene3D" id="2.130.10.10">
    <property type="entry name" value="YVTN repeat-like/Quinoprotein amine dehydrogenase"/>
    <property type="match status" value="2"/>
</dbReference>
<evidence type="ECO:0000259" key="2">
    <source>
        <dbReference type="Pfam" id="PF18962"/>
    </source>
</evidence>
<evidence type="ECO:0000313" key="3">
    <source>
        <dbReference type="EMBL" id="MDO7847335.1"/>
    </source>
</evidence>
<dbReference type="PANTHER" id="PTHR47199:SF2">
    <property type="entry name" value="PHOTOSYSTEM II STABILITY_ASSEMBLY FACTOR HCF136, CHLOROPLASTIC"/>
    <property type="match status" value="1"/>
</dbReference>
<feature type="chain" id="PRO_5047335465" evidence="1">
    <location>
        <begin position="20"/>
        <end position="497"/>
    </location>
</feature>
<protein>
    <submittedName>
        <fullName evidence="3">T9SS type A sorting domain-containing protein</fullName>
    </submittedName>
</protein>
<reference evidence="3" key="1">
    <citation type="submission" date="2023-07" db="EMBL/GenBank/DDBJ databases">
        <authorList>
            <person name="Kim M.K."/>
        </authorList>
    </citation>
    <scope>NUCLEOTIDE SEQUENCE</scope>
    <source>
        <strain evidence="3">M29</strain>
    </source>
</reference>
<dbReference type="Proteomes" id="UP001167796">
    <property type="component" value="Unassembled WGS sequence"/>
</dbReference>
<keyword evidence="1" id="KW-0732">Signal</keyword>
<feature type="signal peptide" evidence="1">
    <location>
        <begin position="1"/>
        <end position="19"/>
    </location>
</feature>
<dbReference type="PANTHER" id="PTHR47199">
    <property type="entry name" value="PHOTOSYSTEM II STABILITY/ASSEMBLY FACTOR HCF136, CHLOROPLASTIC"/>
    <property type="match status" value="1"/>
</dbReference>
<dbReference type="Pfam" id="PF18962">
    <property type="entry name" value="Por_Secre_tail"/>
    <property type="match status" value="1"/>
</dbReference>
<accession>A0ABT9ABW3</accession>
<evidence type="ECO:0000313" key="4">
    <source>
        <dbReference type="Proteomes" id="UP001167796"/>
    </source>
</evidence>